<feature type="domain" description="ABC3 transporter permease C-terminal" evidence="7">
    <location>
        <begin position="758"/>
        <end position="870"/>
    </location>
</feature>
<evidence type="ECO:0000313" key="10">
    <source>
        <dbReference type="Proteomes" id="UP001172082"/>
    </source>
</evidence>
<feature type="transmembrane region" description="Helical" evidence="6">
    <location>
        <begin position="52"/>
        <end position="74"/>
    </location>
</feature>
<feature type="transmembrane region" description="Helical" evidence="6">
    <location>
        <begin position="364"/>
        <end position="385"/>
    </location>
</feature>
<feature type="domain" description="ABC3 transporter permease C-terminal" evidence="7">
    <location>
        <begin position="371"/>
        <end position="488"/>
    </location>
</feature>
<comment type="subcellular location">
    <subcellularLocation>
        <location evidence="1">Cell membrane</location>
        <topology evidence="1">Multi-pass membrane protein</topology>
    </subcellularLocation>
</comment>
<feature type="domain" description="MacB-like periplasmic core" evidence="8">
    <location>
        <begin position="93"/>
        <end position="321"/>
    </location>
</feature>
<gene>
    <name evidence="9" type="ORF">QQ008_29225</name>
</gene>
<dbReference type="Proteomes" id="UP001172082">
    <property type="component" value="Unassembled WGS sequence"/>
</dbReference>
<keyword evidence="3 6" id="KW-0812">Transmembrane</keyword>
<keyword evidence="10" id="KW-1185">Reference proteome</keyword>
<dbReference type="InterPro" id="IPR003838">
    <property type="entry name" value="ABC3_permease_C"/>
</dbReference>
<comment type="caution">
    <text evidence="9">The sequence shown here is derived from an EMBL/GenBank/DDBJ whole genome shotgun (WGS) entry which is preliminary data.</text>
</comment>
<dbReference type="PANTHER" id="PTHR30572">
    <property type="entry name" value="MEMBRANE COMPONENT OF TRANSPORTER-RELATED"/>
    <property type="match status" value="1"/>
</dbReference>
<evidence type="ECO:0000256" key="6">
    <source>
        <dbReference type="SAM" id="Phobius"/>
    </source>
</evidence>
<accession>A0ABT8KXG6</accession>
<dbReference type="EMBL" id="JAUJEA010000019">
    <property type="protein sequence ID" value="MDN5205501.1"/>
    <property type="molecule type" value="Genomic_DNA"/>
</dbReference>
<feature type="transmembrane region" description="Helical" evidence="6">
    <location>
        <begin position="459"/>
        <end position="481"/>
    </location>
</feature>
<feature type="transmembrane region" description="Helical" evidence="6">
    <location>
        <begin position="421"/>
        <end position="439"/>
    </location>
</feature>
<keyword evidence="5 6" id="KW-0472">Membrane</keyword>
<keyword evidence="2" id="KW-1003">Cell membrane</keyword>
<dbReference type="Pfam" id="PF02687">
    <property type="entry name" value="FtsX"/>
    <property type="match status" value="2"/>
</dbReference>
<organism evidence="9 10">
    <name type="scientific">Splendidivirga corallicola</name>
    <dbReference type="NCBI Taxonomy" id="3051826"/>
    <lineage>
        <taxon>Bacteria</taxon>
        <taxon>Pseudomonadati</taxon>
        <taxon>Bacteroidota</taxon>
        <taxon>Cytophagia</taxon>
        <taxon>Cytophagales</taxon>
        <taxon>Splendidivirgaceae</taxon>
        <taxon>Splendidivirga</taxon>
    </lineage>
</organism>
<proteinExistence type="predicted"/>
<keyword evidence="4 6" id="KW-1133">Transmembrane helix</keyword>
<feature type="transmembrane region" description="Helical" evidence="6">
    <location>
        <begin position="796"/>
        <end position="821"/>
    </location>
</feature>
<evidence type="ECO:0000256" key="1">
    <source>
        <dbReference type="ARBA" id="ARBA00004651"/>
    </source>
</evidence>
<feature type="transmembrane region" description="Helical" evidence="6">
    <location>
        <begin position="841"/>
        <end position="861"/>
    </location>
</feature>
<feature type="transmembrane region" description="Helical" evidence="6">
    <location>
        <begin position="94"/>
        <end position="114"/>
    </location>
</feature>
<feature type="transmembrane region" description="Helical" evidence="6">
    <location>
        <begin position="509"/>
        <end position="529"/>
    </location>
</feature>
<dbReference type="Pfam" id="PF12704">
    <property type="entry name" value="MacB_PCD"/>
    <property type="match status" value="1"/>
</dbReference>
<feature type="transmembrane region" description="Helical" evidence="6">
    <location>
        <begin position="755"/>
        <end position="775"/>
    </location>
</feature>
<evidence type="ECO:0000256" key="2">
    <source>
        <dbReference type="ARBA" id="ARBA00022475"/>
    </source>
</evidence>
<reference evidence="9" key="1">
    <citation type="submission" date="2023-06" db="EMBL/GenBank/DDBJ databases">
        <title>Genomic of Parafulvivirga corallium.</title>
        <authorList>
            <person name="Wang G."/>
        </authorList>
    </citation>
    <scope>NUCLEOTIDE SEQUENCE</scope>
    <source>
        <strain evidence="9">BMA10</strain>
    </source>
</reference>
<dbReference type="PANTHER" id="PTHR30572:SF18">
    <property type="entry name" value="ABC-TYPE MACROLIDE FAMILY EXPORT SYSTEM PERMEASE COMPONENT 2"/>
    <property type="match status" value="1"/>
</dbReference>
<evidence type="ECO:0000256" key="3">
    <source>
        <dbReference type="ARBA" id="ARBA00022692"/>
    </source>
</evidence>
<dbReference type="InterPro" id="IPR050250">
    <property type="entry name" value="Macrolide_Exporter_MacB"/>
</dbReference>
<evidence type="ECO:0000259" key="8">
    <source>
        <dbReference type="Pfam" id="PF12704"/>
    </source>
</evidence>
<sequence>MKNLKSRIPWLGRKLLQILVPDHQVELIIGDFEEYLAAKMDERGRSIARLLFWYQLFISTPAFVTQSIRFRVLIFRHSIQMAVRNLRRHFVHSLLNLVGLSIGIASFLIIMLYVQDERSFDTFHEKSDRIYRVLDFRKVNNMGEESASAPIPLAERMLIDYPEEVQAAVRFFNFQAPTLALAYQEPSGELRQFNEPKLFFVDKEFFEVFDFGLKEGDTGSALIGPNKIVLNAEMAAKYFDSEDPIGRIIRFEDKHDFVVSGVLDELPSNTHLKFDFLVSFETLDNPEVLREGLRTRWIWNPCWTYLLLKPGVSAESLENQFPSFVKRHFPESRHDRVKLYLQPLEDIHLYSDLDYEMGPNSNVIYIRIFTTIAIFIILISCINFINLVTARASKRYIEIGIRKVLGSNRAQLIWQLLHESFFLSFIALLLALLIIWVALPFVNELTSKHLVLDPIQYPWMLKWLVITYLSVSTLSGVYPALTISRHQPSQVIKGYLASVGKAGSTFRKFLVVGQFGLSIVLIIGTIVALRQFNYLQKQQLGFQPEQVVLLPTLRSLLMERYDAFKGALLQNPDILSLTTVEDVPGMRHQTGGYEAIEGMEQQFPRLIVHDDFAQTLGIEMAAGRDFLSEFSTDADDAVIINEAMVRLVGWESAEAALDKLFDDEKVVGVVKDFHFSSLHNPIGPFVLERVSDDARSLSFSARYIAIRVQTDRIQETLEFIENKWLSFVPNAPFEYSFLNNMLATQYKGESTLGKLVAIFCSLSILIACMGLYGLASFTARQRLKEIGIRKVMGASVSGLVLMLSSSFLKLVGFSILLAWPVAYLVLDEWLQEFAYRIDMNIWSFLISGLLGLLVVFLTVSFQALKVCLTNPVNTLRNE</sequence>
<evidence type="ECO:0000256" key="5">
    <source>
        <dbReference type="ARBA" id="ARBA00023136"/>
    </source>
</evidence>
<evidence type="ECO:0000256" key="4">
    <source>
        <dbReference type="ARBA" id="ARBA00022989"/>
    </source>
</evidence>
<protein>
    <submittedName>
        <fullName evidence="9">ABC transporter permease</fullName>
    </submittedName>
</protein>
<dbReference type="InterPro" id="IPR025857">
    <property type="entry name" value="MacB_PCD"/>
</dbReference>
<dbReference type="RefSeq" id="WP_346755523.1">
    <property type="nucleotide sequence ID" value="NZ_JAUJEA010000019.1"/>
</dbReference>
<evidence type="ECO:0000313" key="9">
    <source>
        <dbReference type="EMBL" id="MDN5205501.1"/>
    </source>
</evidence>
<name>A0ABT8KXG6_9BACT</name>
<evidence type="ECO:0000259" key="7">
    <source>
        <dbReference type="Pfam" id="PF02687"/>
    </source>
</evidence>